<feature type="compositionally biased region" description="Polar residues" evidence="1">
    <location>
        <begin position="49"/>
        <end position="61"/>
    </location>
</feature>
<accession>A0A814T3H3</accession>
<dbReference type="Proteomes" id="UP000663879">
    <property type="component" value="Unassembled WGS sequence"/>
</dbReference>
<keyword evidence="3" id="KW-1185">Reference proteome</keyword>
<protein>
    <submittedName>
        <fullName evidence="2">Uncharacterized protein</fullName>
    </submittedName>
</protein>
<dbReference type="AlphaFoldDB" id="A0A814T3H3"/>
<comment type="caution">
    <text evidence="2">The sequence shown here is derived from an EMBL/GenBank/DDBJ whole genome shotgun (WGS) entry which is preliminary data.</text>
</comment>
<evidence type="ECO:0000313" key="3">
    <source>
        <dbReference type="Proteomes" id="UP000663879"/>
    </source>
</evidence>
<gene>
    <name evidence="2" type="ORF">OXX778_LOCUS23468</name>
</gene>
<dbReference type="EMBL" id="CAJNOC010012944">
    <property type="protein sequence ID" value="CAF1156179.1"/>
    <property type="molecule type" value="Genomic_DNA"/>
</dbReference>
<feature type="non-terminal residue" evidence="2">
    <location>
        <position position="68"/>
    </location>
</feature>
<reference evidence="2" key="1">
    <citation type="submission" date="2021-02" db="EMBL/GenBank/DDBJ databases">
        <authorList>
            <person name="Nowell W R."/>
        </authorList>
    </citation>
    <scope>NUCLEOTIDE SEQUENCE</scope>
    <source>
        <strain evidence="2">Ploen Becks lab</strain>
    </source>
</reference>
<evidence type="ECO:0000256" key="1">
    <source>
        <dbReference type="SAM" id="MobiDB-lite"/>
    </source>
</evidence>
<sequence>MSNQLIQSPPINLFVTQLPRINLPKSSSESSTSKSSIVIINKSSLISTNASHSTTDKTLSNHIKRPFS</sequence>
<feature type="region of interest" description="Disordered" evidence="1">
    <location>
        <begin position="49"/>
        <end position="68"/>
    </location>
</feature>
<proteinExistence type="predicted"/>
<organism evidence="2 3">
    <name type="scientific">Brachionus calyciflorus</name>
    <dbReference type="NCBI Taxonomy" id="104777"/>
    <lineage>
        <taxon>Eukaryota</taxon>
        <taxon>Metazoa</taxon>
        <taxon>Spiralia</taxon>
        <taxon>Gnathifera</taxon>
        <taxon>Rotifera</taxon>
        <taxon>Eurotatoria</taxon>
        <taxon>Monogononta</taxon>
        <taxon>Pseudotrocha</taxon>
        <taxon>Ploima</taxon>
        <taxon>Brachionidae</taxon>
        <taxon>Brachionus</taxon>
    </lineage>
</organism>
<evidence type="ECO:0000313" key="2">
    <source>
        <dbReference type="EMBL" id="CAF1156179.1"/>
    </source>
</evidence>
<name>A0A814T3H3_9BILA</name>